<dbReference type="SUPFAM" id="SSF48403">
    <property type="entry name" value="Ankyrin repeat"/>
    <property type="match status" value="1"/>
</dbReference>
<dbReference type="AlphaFoldDB" id="V9E8H6"/>
<gene>
    <name evidence="1" type="ORF">F443_18285</name>
</gene>
<dbReference type="EMBL" id="ANIZ01003152">
    <property type="protein sequence ID" value="ETI35384.1"/>
    <property type="molecule type" value="Genomic_DNA"/>
</dbReference>
<dbReference type="Proteomes" id="UP000018721">
    <property type="component" value="Unassembled WGS sequence"/>
</dbReference>
<dbReference type="PANTHER" id="PTHR46586">
    <property type="entry name" value="ANKYRIN REPEAT-CONTAINING PROTEIN"/>
    <property type="match status" value="1"/>
</dbReference>
<dbReference type="Gene3D" id="1.25.40.20">
    <property type="entry name" value="Ankyrin repeat-containing domain"/>
    <property type="match status" value="2"/>
</dbReference>
<reference evidence="1 2" key="1">
    <citation type="submission" date="2013-11" db="EMBL/GenBank/DDBJ databases">
        <title>The Genome Sequence of Phytophthora parasitica P1569.</title>
        <authorList>
            <consortium name="The Broad Institute Genomics Platform"/>
            <person name="Russ C."/>
            <person name="Tyler B."/>
            <person name="Panabieres F."/>
            <person name="Shan W."/>
            <person name="Tripathy S."/>
            <person name="Grunwald N."/>
            <person name="Machado M."/>
            <person name="Johnson C.S."/>
            <person name="Arredondo F."/>
            <person name="Hong C."/>
            <person name="Coffey M."/>
            <person name="Young S.K."/>
            <person name="Zeng Q."/>
            <person name="Gargeya S."/>
            <person name="Fitzgerald M."/>
            <person name="Abouelleil A."/>
            <person name="Alvarado L."/>
            <person name="Chapman S.B."/>
            <person name="Gainer-Dewar J."/>
            <person name="Goldberg J."/>
            <person name="Griggs A."/>
            <person name="Gujja S."/>
            <person name="Hansen M."/>
            <person name="Howarth C."/>
            <person name="Imamovic A."/>
            <person name="Ireland A."/>
            <person name="Larimer J."/>
            <person name="McCowan C."/>
            <person name="Murphy C."/>
            <person name="Pearson M."/>
            <person name="Poon T.W."/>
            <person name="Priest M."/>
            <person name="Roberts A."/>
            <person name="Saif S."/>
            <person name="Shea T."/>
            <person name="Sykes S."/>
            <person name="Wortman J."/>
            <person name="Nusbaum C."/>
            <person name="Birren B."/>
        </authorList>
    </citation>
    <scope>NUCLEOTIDE SEQUENCE [LARGE SCALE GENOMIC DNA]</scope>
    <source>
        <strain evidence="1 2">P1569</strain>
    </source>
</reference>
<dbReference type="Pfam" id="PF12796">
    <property type="entry name" value="Ank_2"/>
    <property type="match status" value="1"/>
</dbReference>
<proteinExistence type="predicted"/>
<dbReference type="InterPro" id="IPR052050">
    <property type="entry name" value="SecEffector_AnkRepeat"/>
</dbReference>
<evidence type="ECO:0000313" key="2">
    <source>
        <dbReference type="Proteomes" id="UP000018721"/>
    </source>
</evidence>
<name>V9E8H6_PHYNI</name>
<dbReference type="InterPro" id="IPR036770">
    <property type="entry name" value="Ankyrin_rpt-contain_sf"/>
</dbReference>
<sequence length="300" mass="32515">MTFGMSFIASAILEFGAMDRAAAKGQVAIMEWLHSSRNEGFSALAFTRAAANGHLQAFTWLTQHYSQHSSPANCLTAAAENGHIEIVRLLRPQVHRRRVDLAIESAAANGQVGSIKALLPGKTTDAFVISDKWKLKALVERFSFVSIGPALILAVENRQYEVVGFLLHSSDSSILSTIGIALENVALCGDAKTAKLLVKRSSFHDAARALNTAASRNDLAMVEVLAAKSGESYRVDTFKVGAMVRAAKDGRMEVMETLINYSNNRTKEEAAVLQLSSIANTDVLSSIVELDCREMRTESV</sequence>
<protein>
    <submittedName>
        <fullName evidence="1">Uncharacterized protein</fullName>
    </submittedName>
</protein>
<dbReference type="InterPro" id="IPR002110">
    <property type="entry name" value="Ankyrin_rpt"/>
</dbReference>
<comment type="caution">
    <text evidence="1">The sequence shown here is derived from an EMBL/GenBank/DDBJ whole genome shotgun (WGS) entry which is preliminary data.</text>
</comment>
<accession>V9E8H6</accession>
<dbReference type="HOGENOM" id="CLU_928966_0_0_1"/>
<evidence type="ECO:0000313" key="1">
    <source>
        <dbReference type="EMBL" id="ETI35384.1"/>
    </source>
</evidence>
<keyword evidence="2" id="KW-1185">Reference proteome</keyword>
<dbReference type="OrthoDB" id="104812at2759"/>
<dbReference type="PANTHER" id="PTHR46586:SF3">
    <property type="entry name" value="ANKYRIN REPEAT-CONTAINING PROTEIN"/>
    <property type="match status" value="1"/>
</dbReference>
<organism evidence="1 2">
    <name type="scientific">Phytophthora nicotianae P1569</name>
    <dbReference type="NCBI Taxonomy" id="1317065"/>
    <lineage>
        <taxon>Eukaryota</taxon>
        <taxon>Sar</taxon>
        <taxon>Stramenopiles</taxon>
        <taxon>Oomycota</taxon>
        <taxon>Peronosporomycetes</taxon>
        <taxon>Peronosporales</taxon>
        <taxon>Peronosporaceae</taxon>
        <taxon>Phytophthora</taxon>
    </lineage>
</organism>